<feature type="active site" evidence="19">
    <location>
        <position position="296"/>
    </location>
</feature>
<comment type="pathway">
    <text evidence="4 19">Cell wall biogenesis; peptidoglycan biosynthesis.</text>
</comment>
<dbReference type="PROSITE" id="PS51387">
    <property type="entry name" value="FAD_PCMH"/>
    <property type="match status" value="1"/>
</dbReference>
<dbReference type="UniPathway" id="UPA00219"/>
<dbReference type="NCBIfam" id="NF010480">
    <property type="entry name" value="PRK13905.1"/>
    <property type="match status" value="1"/>
</dbReference>
<proteinExistence type="inferred from homology"/>
<keyword evidence="9 19" id="KW-0285">Flavoprotein</keyword>
<keyword evidence="10 19" id="KW-0274">FAD</keyword>
<keyword evidence="14 19" id="KW-0560">Oxidoreductase</keyword>
<dbReference type="GO" id="GO:0071949">
    <property type="term" value="F:FAD binding"/>
    <property type="evidence" value="ECO:0007669"/>
    <property type="project" value="InterPro"/>
</dbReference>
<evidence type="ECO:0000256" key="2">
    <source>
        <dbReference type="ARBA" id="ARBA00003921"/>
    </source>
</evidence>
<evidence type="ECO:0000256" key="8">
    <source>
        <dbReference type="ARBA" id="ARBA00022618"/>
    </source>
</evidence>
<keyword evidence="7 19" id="KW-0963">Cytoplasm</keyword>
<keyword evidence="22" id="KW-1185">Reference proteome</keyword>
<evidence type="ECO:0000256" key="17">
    <source>
        <dbReference type="ARBA" id="ARBA00031026"/>
    </source>
</evidence>
<evidence type="ECO:0000313" key="22">
    <source>
        <dbReference type="Proteomes" id="UP000035337"/>
    </source>
</evidence>
<evidence type="ECO:0000256" key="11">
    <source>
        <dbReference type="ARBA" id="ARBA00022857"/>
    </source>
</evidence>
<evidence type="ECO:0000256" key="13">
    <source>
        <dbReference type="ARBA" id="ARBA00022984"/>
    </source>
</evidence>
<dbReference type="PANTHER" id="PTHR21071">
    <property type="entry name" value="UDP-N-ACETYLENOLPYRUVOYLGLUCOSAMINE REDUCTASE"/>
    <property type="match status" value="1"/>
</dbReference>
<evidence type="ECO:0000256" key="18">
    <source>
        <dbReference type="ARBA" id="ARBA00048914"/>
    </source>
</evidence>
<dbReference type="OrthoDB" id="9804753at2"/>
<evidence type="ECO:0000256" key="16">
    <source>
        <dbReference type="ARBA" id="ARBA00023316"/>
    </source>
</evidence>
<dbReference type="AlphaFoldDB" id="A0A0G3WK80"/>
<evidence type="ECO:0000256" key="6">
    <source>
        <dbReference type="ARBA" id="ARBA00015188"/>
    </source>
</evidence>
<keyword evidence="8 19" id="KW-0132">Cell division</keyword>
<dbReference type="GO" id="GO:0005829">
    <property type="term" value="C:cytosol"/>
    <property type="evidence" value="ECO:0007669"/>
    <property type="project" value="TreeGrafter"/>
</dbReference>
<dbReference type="InterPro" id="IPR016169">
    <property type="entry name" value="FAD-bd_PCMH_sub2"/>
</dbReference>
<dbReference type="EMBL" id="CP009498">
    <property type="protein sequence ID" value="AKL98305.1"/>
    <property type="molecule type" value="Genomic_DNA"/>
</dbReference>
<dbReference type="Proteomes" id="UP000035337">
    <property type="component" value="Chromosome"/>
</dbReference>
<dbReference type="InterPro" id="IPR011601">
    <property type="entry name" value="MurB_C"/>
</dbReference>
<dbReference type="InterPro" id="IPR036318">
    <property type="entry name" value="FAD-bd_PCMH-like_sf"/>
</dbReference>
<dbReference type="RefSeq" id="WP_052570859.1">
    <property type="nucleotide sequence ID" value="NZ_CP009498.1"/>
</dbReference>
<comment type="similarity">
    <text evidence="19">Belongs to the MurB family.</text>
</comment>
<keyword evidence="16 19" id="KW-0961">Cell wall biogenesis/degradation</keyword>
<evidence type="ECO:0000256" key="10">
    <source>
        <dbReference type="ARBA" id="ARBA00022827"/>
    </source>
</evidence>
<gene>
    <name evidence="19 21" type="primary">murB</name>
    <name evidence="21" type="ORF">Epro_0926</name>
</gene>
<reference evidence="21 22" key="1">
    <citation type="submission" date="2014-09" db="EMBL/GenBank/DDBJ databases">
        <title>Complete genome sequence of Endomicrobium proavitum.</title>
        <authorList>
            <person name="Zheng H."/>
        </authorList>
    </citation>
    <scope>NUCLEOTIDE SEQUENCE [LARGE SCALE GENOMIC DNA]</scope>
    <source>
        <strain evidence="21 22">Rsa215</strain>
    </source>
</reference>
<accession>A0A0G3WK80</accession>
<dbReference type="Pfam" id="PF02873">
    <property type="entry name" value="MurB_C"/>
    <property type="match status" value="1"/>
</dbReference>
<organism evidence="21 22">
    <name type="scientific">Endomicrobium proavitum</name>
    <dbReference type="NCBI Taxonomy" id="1408281"/>
    <lineage>
        <taxon>Bacteria</taxon>
        <taxon>Pseudomonadati</taxon>
        <taxon>Elusimicrobiota</taxon>
        <taxon>Endomicrobiia</taxon>
        <taxon>Endomicrobiales</taxon>
        <taxon>Endomicrobiaceae</taxon>
        <taxon>Endomicrobium</taxon>
    </lineage>
</organism>
<evidence type="ECO:0000256" key="15">
    <source>
        <dbReference type="ARBA" id="ARBA00023306"/>
    </source>
</evidence>
<sequence>MEKRRRVINADLIKTLSLAGCKILENEPMSKRCSFKIGGGADFFVEIPTEKALLVFLQNIGEENFFILGGATNILFSDNGYRGAIVKLTEEFAQFSIKGNAVTCGAGASLPLVVKAAAENNLSGFESLAGIPGTVGGAVLGNAGSAAKWISNSVESVEVFRNAKKELLKREEIVFEYRSSNLKNVVITKINFTLKKAAGNDILKEISESINRRAQSQPLNTPNAGCIFKNPKDASAGKLIDESGLKGKSYGGAKISEIHANFIVNTGAAKADDVLYLAELAKKTVKEKFNINLEYEIKIIK</sequence>
<evidence type="ECO:0000256" key="1">
    <source>
        <dbReference type="ARBA" id="ARBA00001974"/>
    </source>
</evidence>
<dbReference type="GO" id="GO:0071555">
    <property type="term" value="P:cell wall organization"/>
    <property type="evidence" value="ECO:0007669"/>
    <property type="project" value="UniProtKB-KW"/>
</dbReference>
<dbReference type="SUPFAM" id="SSF56194">
    <property type="entry name" value="Uridine diphospho-N-Acetylenolpyruvylglucosamine reductase, MurB, C-terminal domain"/>
    <property type="match status" value="1"/>
</dbReference>
<name>A0A0G3WK80_9BACT</name>
<evidence type="ECO:0000256" key="4">
    <source>
        <dbReference type="ARBA" id="ARBA00004752"/>
    </source>
</evidence>
<evidence type="ECO:0000256" key="9">
    <source>
        <dbReference type="ARBA" id="ARBA00022630"/>
    </source>
</evidence>
<dbReference type="InterPro" id="IPR016167">
    <property type="entry name" value="FAD-bd_PCMH_sub1"/>
</dbReference>
<evidence type="ECO:0000256" key="12">
    <source>
        <dbReference type="ARBA" id="ARBA00022960"/>
    </source>
</evidence>
<dbReference type="HAMAP" id="MF_00037">
    <property type="entry name" value="MurB"/>
    <property type="match status" value="1"/>
</dbReference>
<protein>
    <recommendedName>
        <fullName evidence="6 19">UDP-N-acetylenolpyruvoylglucosamine reductase</fullName>
        <ecNumber evidence="5 19">1.3.1.98</ecNumber>
    </recommendedName>
    <alternativeName>
        <fullName evidence="17 19">UDP-N-acetylmuramate dehydrogenase</fullName>
    </alternativeName>
</protein>
<evidence type="ECO:0000313" key="21">
    <source>
        <dbReference type="EMBL" id="AKL98305.1"/>
    </source>
</evidence>
<keyword evidence="11 19" id="KW-0521">NADP</keyword>
<dbReference type="Gene3D" id="3.30.43.10">
    <property type="entry name" value="Uridine Diphospho-n-acetylenolpyruvylglucosamine Reductase, domain 2"/>
    <property type="match status" value="1"/>
</dbReference>
<evidence type="ECO:0000256" key="3">
    <source>
        <dbReference type="ARBA" id="ARBA00004496"/>
    </source>
</evidence>
<dbReference type="GO" id="GO:0009252">
    <property type="term" value="P:peptidoglycan biosynthetic process"/>
    <property type="evidence" value="ECO:0007669"/>
    <property type="project" value="UniProtKB-UniRule"/>
</dbReference>
<comment type="cofactor">
    <cofactor evidence="1 19">
        <name>FAD</name>
        <dbReference type="ChEBI" id="CHEBI:57692"/>
    </cofactor>
</comment>
<dbReference type="Pfam" id="PF01565">
    <property type="entry name" value="FAD_binding_4"/>
    <property type="match status" value="1"/>
</dbReference>
<feature type="active site" evidence="19">
    <location>
        <position position="178"/>
    </location>
</feature>
<dbReference type="InterPro" id="IPR006094">
    <property type="entry name" value="Oxid_FAD_bind_N"/>
</dbReference>
<dbReference type="InterPro" id="IPR036635">
    <property type="entry name" value="MurB_C_sf"/>
</dbReference>
<dbReference type="NCBIfam" id="TIGR00179">
    <property type="entry name" value="murB"/>
    <property type="match status" value="1"/>
</dbReference>
<dbReference type="Gene3D" id="3.30.465.10">
    <property type="match status" value="1"/>
</dbReference>
<evidence type="ECO:0000259" key="20">
    <source>
        <dbReference type="PROSITE" id="PS51387"/>
    </source>
</evidence>
<keyword evidence="15 19" id="KW-0131">Cell cycle</keyword>
<keyword evidence="13 19" id="KW-0573">Peptidoglycan synthesis</keyword>
<dbReference type="InterPro" id="IPR003170">
    <property type="entry name" value="MurB"/>
</dbReference>
<dbReference type="STRING" id="1408281.Epro_0926"/>
<dbReference type="Gene3D" id="3.90.78.10">
    <property type="entry name" value="UDP-N-acetylenolpyruvoylglucosamine reductase, C-terminal domain"/>
    <property type="match status" value="1"/>
</dbReference>
<dbReference type="GO" id="GO:0008762">
    <property type="term" value="F:UDP-N-acetylmuramate dehydrogenase activity"/>
    <property type="evidence" value="ECO:0007669"/>
    <property type="project" value="UniProtKB-UniRule"/>
</dbReference>
<dbReference type="GO" id="GO:0051301">
    <property type="term" value="P:cell division"/>
    <property type="evidence" value="ECO:0007669"/>
    <property type="project" value="UniProtKB-KW"/>
</dbReference>
<feature type="domain" description="FAD-binding PCMH-type" evidence="20">
    <location>
        <begin position="37"/>
        <end position="197"/>
    </location>
</feature>
<evidence type="ECO:0000256" key="5">
    <source>
        <dbReference type="ARBA" id="ARBA00012518"/>
    </source>
</evidence>
<evidence type="ECO:0000256" key="7">
    <source>
        <dbReference type="ARBA" id="ARBA00022490"/>
    </source>
</evidence>
<dbReference type="InterPro" id="IPR016166">
    <property type="entry name" value="FAD-bd_PCMH"/>
</dbReference>
<feature type="active site" description="Proton donor" evidence="19">
    <location>
        <position position="226"/>
    </location>
</feature>
<dbReference type="PANTHER" id="PTHR21071:SF4">
    <property type="entry name" value="UDP-N-ACETYLENOLPYRUVOYLGLUCOSAMINE REDUCTASE"/>
    <property type="match status" value="1"/>
</dbReference>
<evidence type="ECO:0000256" key="19">
    <source>
        <dbReference type="HAMAP-Rule" id="MF_00037"/>
    </source>
</evidence>
<comment type="subcellular location">
    <subcellularLocation>
        <location evidence="3 19">Cytoplasm</location>
    </subcellularLocation>
</comment>
<comment type="catalytic activity">
    <reaction evidence="18 19">
        <text>UDP-N-acetyl-alpha-D-muramate + NADP(+) = UDP-N-acetyl-3-O-(1-carboxyvinyl)-alpha-D-glucosamine + NADPH + H(+)</text>
        <dbReference type="Rhea" id="RHEA:12248"/>
        <dbReference type="ChEBI" id="CHEBI:15378"/>
        <dbReference type="ChEBI" id="CHEBI:57783"/>
        <dbReference type="ChEBI" id="CHEBI:58349"/>
        <dbReference type="ChEBI" id="CHEBI:68483"/>
        <dbReference type="ChEBI" id="CHEBI:70757"/>
        <dbReference type="EC" id="1.3.1.98"/>
    </reaction>
</comment>
<evidence type="ECO:0000256" key="14">
    <source>
        <dbReference type="ARBA" id="ARBA00023002"/>
    </source>
</evidence>
<comment type="function">
    <text evidence="2 19">Cell wall formation.</text>
</comment>
<dbReference type="KEGG" id="epo:Epro_0926"/>
<dbReference type="EC" id="1.3.1.98" evidence="5 19"/>
<keyword evidence="12 19" id="KW-0133">Cell shape</keyword>
<dbReference type="PATRIC" id="fig|1408281.3.peg.951"/>
<dbReference type="GO" id="GO:0008360">
    <property type="term" value="P:regulation of cell shape"/>
    <property type="evidence" value="ECO:0007669"/>
    <property type="project" value="UniProtKB-KW"/>
</dbReference>
<dbReference type="SUPFAM" id="SSF56176">
    <property type="entry name" value="FAD-binding/transporter-associated domain-like"/>
    <property type="match status" value="1"/>
</dbReference>